<dbReference type="Gene3D" id="1.20.1050.10">
    <property type="match status" value="1"/>
</dbReference>
<name>A0A914Y0E5_9BILA</name>
<dbReference type="Pfam" id="PF17171">
    <property type="entry name" value="GST_C_6"/>
    <property type="match status" value="1"/>
</dbReference>
<evidence type="ECO:0000313" key="3">
    <source>
        <dbReference type="WBParaSite" id="PSU_v2.g12936.t1"/>
    </source>
</evidence>
<protein>
    <submittedName>
        <fullName evidence="3">Metaxin glutathione S-transferase domain-containing protein</fullName>
    </submittedName>
</protein>
<dbReference type="AlphaFoldDB" id="A0A914Y0E5"/>
<dbReference type="WBParaSite" id="PSU_v2.g12936.t1">
    <property type="protein sequence ID" value="PSU_v2.g12936.t1"/>
    <property type="gene ID" value="PSU_v2.g12936"/>
</dbReference>
<organism evidence="2 3">
    <name type="scientific">Panagrolaimus superbus</name>
    <dbReference type="NCBI Taxonomy" id="310955"/>
    <lineage>
        <taxon>Eukaryota</taxon>
        <taxon>Metazoa</taxon>
        <taxon>Ecdysozoa</taxon>
        <taxon>Nematoda</taxon>
        <taxon>Chromadorea</taxon>
        <taxon>Rhabditida</taxon>
        <taxon>Tylenchina</taxon>
        <taxon>Panagrolaimomorpha</taxon>
        <taxon>Panagrolaimoidea</taxon>
        <taxon>Panagrolaimidae</taxon>
        <taxon>Panagrolaimus</taxon>
    </lineage>
</organism>
<accession>A0A914Y0E5</accession>
<dbReference type="InterPro" id="IPR036282">
    <property type="entry name" value="Glutathione-S-Trfase_C_sf"/>
</dbReference>
<dbReference type="GO" id="GO:0005737">
    <property type="term" value="C:cytoplasm"/>
    <property type="evidence" value="ECO:0007669"/>
    <property type="project" value="TreeGrafter"/>
</dbReference>
<dbReference type="Proteomes" id="UP000887577">
    <property type="component" value="Unplaced"/>
</dbReference>
<reference evidence="3" key="1">
    <citation type="submission" date="2022-11" db="UniProtKB">
        <authorList>
            <consortium name="WormBaseParasite"/>
        </authorList>
    </citation>
    <scope>IDENTIFICATION</scope>
</reference>
<dbReference type="CDD" id="cd03193">
    <property type="entry name" value="GST_C_Metaxin"/>
    <property type="match status" value="1"/>
</dbReference>
<dbReference type="InterPro" id="IPR050931">
    <property type="entry name" value="Mito_Protein_Transport_Metaxin"/>
</dbReference>
<evidence type="ECO:0000259" key="1">
    <source>
        <dbReference type="Pfam" id="PF17171"/>
    </source>
</evidence>
<evidence type="ECO:0000313" key="2">
    <source>
        <dbReference type="Proteomes" id="UP000887577"/>
    </source>
</evidence>
<keyword evidence="2" id="KW-1185">Reference proteome</keyword>
<proteinExistence type="predicted"/>
<feature type="domain" description="Metaxin glutathione S-transferase" evidence="1">
    <location>
        <begin position="23"/>
        <end position="86"/>
    </location>
</feature>
<dbReference type="InterPro" id="IPR033468">
    <property type="entry name" value="Metaxin_GST"/>
</dbReference>
<dbReference type="PANTHER" id="PTHR12289">
    <property type="entry name" value="METAXIN RELATED"/>
    <property type="match status" value="1"/>
</dbReference>
<sequence length="136" mass="15303">MNQRLQAHGYGRNTQDEIEEILRKDLKALSTLLGDKPFFFGPTPSSFDSTAFAHLAQFFACPQPNDVVLKFAELNTPNLKAFFERVKSEVWADWEELGRTLAMNPEPTPIPELPIVNEVPKEEEDAATNAELKPTS</sequence>
<dbReference type="PANTHER" id="PTHR12289:SF41">
    <property type="entry name" value="FAILED AXON CONNECTIONS-RELATED"/>
    <property type="match status" value="1"/>
</dbReference>
<dbReference type="SUPFAM" id="SSF47616">
    <property type="entry name" value="GST C-terminal domain-like"/>
    <property type="match status" value="1"/>
</dbReference>